<name>A0A840PM21_9ACTN</name>
<organism evidence="1 2">
    <name type="scientific">Thermocatellispora tengchongensis</name>
    <dbReference type="NCBI Taxonomy" id="1073253"/>
    <lineage>
        <taxon>Bacteria</taxon>
        <taxon>Bacillati</taxon>
        <taxon>Actinomycetota</taxon>
        <taxon>Actinomycetes</taxon>
        <taxon>Streptosporangiales</taxon>
        <taxon>Streptosporangiaceae</taxon>
        <taxon>Thermocatellispora</taxon>
    </lineage>
</organism>
<dbReference type="AlphaFoldDB" id="A0A840PM21"/>
<evidence type="ECO:0000313" key="1">
    <source>
        <dbReference type="EMBL" id="MBB5139999.1"/>
    </source>
</evidence>
<gene>
    <name evidence="1" type="ORF">HNP84_009764</name>
</gene>
<proteinExistence type="predicted"/>
<keyword evidence="2" id="KW-1185">Reference proteome</keyword>
<reference evidence="1 2" key="1">
    <citation type="submission" date="2020-08" db="EMBL/GenBank/DDBJ databases">
        <title>Genomic Encyclopedia of Type Strains, Phase IV (KMG-IV): sequencing the most valuable type-strain genomes for metagenomic binning, comparative biology and taxonomic classification.</title>
        <authorList>
            <person name="Goeker M."/>
        </authorList>
    </citation>
    <scope>NUCLEOTIDE SEQUENCE [LARGE SCALE GENOMIC DNA]</scope>
    <source>
        <strain evidence="1 2">DSM 45615</strain>
    </source>
</reference>
<evidence type="ECO:0000313" key="2">
    <source>
        <dbReference type="Proteomes" id="UP000578449"/>
    </source>
</evidence>
<dbReference type="EMBL" id="JACHGN010000035">
    <property type="protein sequence ID" value="MBB5139999.1"/>
    <property type="molecule type" value="Genomic_DNA"/>
</dbReference>
<sequence>MSTPTETTPAPTIGRIVHYKLSGHDVSMIDLHNMQSYGGQGVVRSPVKLGDVYPAIVVRTFEGAEKTVNLQVLLDGNTSYWATSRSEGPDHGQWSWPPRA</sequence>
<dbReference type="RefSeq" id="WP_185056807.1">
    <property type="nucleotide sequence ID" value="NZ_BAABIX010000005.1"/>
</dbReference>
<comment type="caution">
    <text evidence="1">The sequence shown here is derived from an EMBL/GenBank/DDBJ whole genome shotgun (WGS) entry which is preliminary data.</text>
</comment>
<protein>
    <submittedName>
        <fullName evidence="1">Uncharacterized protein</fullName>
    </submittedName>
</protein>
<dbReference type="Proteomes" id="UP000578449">
    <property type="component" value="Unassembled WGS sequence"/>
</dbReference>
<accession>A0A840PM21</accession>